<evidence type="ECO:0000256" key="6">
    <source>
        <dbReference type="ARBA" id="ARBA00038852"/>
    </source>
</evidence>
<comment type="similarity">
    <text evidence="2">Belongs to the ABC transporter superfamily.</text>
</comment>
<dbReference type="Proteomes" id="UP000470186">
    <property type="component" value="Unassembled WGS sequence"/>
</dbReference>
<accession>A0A7X2CLP9</accession>
<dbReference type="EC" id="7.4.2.9" evidence="6"/>
<comment type="catalytic activity">
    <reaction evidence="7">
        <text>a dipeptide(out) + ATP + H2O = a dipeptide(in) + ADP + phosphate + H(+)</text>
        <dbReference type="Rhea" id="RHEA:23120"/>
        <dbReference type="ChEBI" id="CHEBI:15377"/>
        <dbReference type="ChEBI" id="CHEBI:15378"/>
        <dbReference type="ChEBI" id="CHEBI:30616"/>
        <dbReference type="ChEBI" id="CHEBI:43474"/>
        <dbReference type="ChEBI" id="CHEBI:90799"/>
        <dbReference type="ChEBI" id="CHEBI:456216"/>
        <dbReference type="EC" id="7.4.2.9"/>
    </reaction>
</comment>
<dbReference type="Gene3D" id="3.40.50.300">
    <property type="entry name" value="P-loop containing nucleotide triphosphate hydrolases"/>
    <property type="match status" value="1"/>
</dbReference>
<dbReference type="InterPro" id="IPR027417">
    <property type="entry name" value="P-loop_NTPase"/>
</dbReference>
<keyword evidence="3" id="KW-0813">Transport</keyword>
<dbReference type="PANTHER" id="PTHR43297:SF2">
    <property type="entry name" value="DIPEPTIDE TRANSPORT ATP-BINDING PROTEIN DPPD"/>
    <property type="match status" value="1"/>
</dbReference>
<keyword evidence="4" id="KW-1003">Cell membrane</keyword>
<evidence type="ECO:0000256" key="4">
    <source>
        <dbReference type="ARBA" id="ARBA00022475"/>
    </source>
</evidence>
<evidence type="ECO:0000256" key="2">
    <source>
        <dbReference type="ARBA" id="ARBA00005417"/>
    </source>
</evidence>
<dbReference type="GO" id="GO:0005524">
    <property type="term" value="F:ATP binding"/>
    <property type="evidence" value="ECO:0007669"/>
    <property type="project" value="UniProtKB-KW"/>
</dbReference>
<reference evidence="9 10" key="1">
    <citation type="submission" date="2019-10" db="EMBL/GenBank/DDBJ databases">
        <title>Evaluation of single-gene subtyping targets for Pseudomonas.</title>
        <authorList>
            <person name="Reichler S.J."/>
            <person name="Orsi R.H."/>
            <person name="Wiedmann M."/>
            <person name="Martin N.H."/>
            <person name="Murphy S.I."/>
        </authorList>
    </citation>
    <scope>NUCLEOTIDE SEQUENCE [LARGE SCALE GENOMIC DNA]</scope>
    <source>
        <strain evidence="9 10">FSL R10-2107</strain>
    </source>
</reference>
<comment type="subcellular location">
    <subcellularLocation>
        <location evidence="1">Membrane</location>
    </subcellularLocation>
</comment>
<dbReference type="AlphaFoldDB" id="A0A7X2CLP9"/>
<evidence type="ECO:0000256" key="3">
    <source>
        <dbReference type="ARBA" id="ARBA00022448"/>
    </source>
</evidence>
<evidence type="ECO:0000259" key="8">
    <source>
        <dbReference type="Pfam" id="PF00005"/>
    </source>
</evidence>
<evidence type="ECO:0000256" key="1">
    <source>
        <dbReference type="ARBA" id="ARBA00004370"/>
    </source>
</evidence>
<keyword evidence="9" id="KW-0547">Nucleotide-binding</keyword>
<keyword evidence="10" id="KW-1185">Reference proteome</keyword>
<evidence type="ECO:0000313" key="9">
    <source>
        <dbReference type="EMBL" id="MQU35586.1"/>
    </source>
</evidence>
<dbReference type="SUPFAM" id="SSF52540">
    <property type="entry name" value="P-loop containing nucleoside triphosphate hydrolases"/>
    <property type="match status" value="1"/>
</dbReference>
<sequence>MSTQPLIDVQNLYVRFGAHAAPTLKGVSFQVHPGECLALVGESGSGKSMT</sequence>
<dbReference type="EMBL" id="WIVX01000470">
    <property type="protein sequence ID" value="MQU35586.1"/>
    <property type="molecule type" value="Genomic_DNA"/>
</dbReference>
<feature type="domain" description="ABC transporter" evidence="8">
    <location>
        <begin position="24"/>
        <end position="49"/>
    </location>
</feature>
<dbReference type="GO" id="GO:0016887">
    <property type="term" value="F:ATP hydrolysis activity"/>
    <property type="evidence" value="ECO:0007669"/>
    <property type="project" value="InterPro"/>
</dbReference>
<protein>
    <recommendedName>
        <fullName evidence="6">ABC-type dipeptide transporter</fullName>
        <ecNumber evidence="6">7.4.2.9</ecNumber>
    </recommendedName>
</protein>
<feature type="non-terminal residue" evidence="9">
    <location>
        <position position="50"/>
    </location>
</feature>
<dbReference type="GO" id="GO:0016020">
    <property type="term" value="C:membrane"/>
    <property type="evidence" value="ECO:0007669"/>
    <property type="project" value="UniProtKB-SubCell"/>
</dbReference>
<gene>
    <name evidence="9" type="ORF">GHO30_30330</name>
</gene>
<evidence type="ECO:0000313" key="10">
    <source>
        <dbReference type="Proteomes" id="UP000470186"/>
    </source>
</evidence>
<dbReference type="InterPro" id="IPR050388">
    <property type="entry name" value="ABC_Ni/Peptide_Import"/>
</dbReference>
<evidence type="ECO:0000256" key="7">
    <source>
        <dbReference type="ARBA" id="ARBA00047356"/>
    </source>
</evidence>
<dbReference type="Pfam" id="PF00005">
    <property type="entry name" value="ABC_tran"/>
    <property type="match status" value="1"/>
</dbReference>
<proteinExistence type="inferred from homology"/>
<dbReference type="RefSeq" id="WP_153364324.1">
    <property type="nucleotide sequence ID" value="NZ_WIVX01000470.1"/>
</dbReference>
<comment type="caution">
    <text evidence="9">The sequence shown here is derived from an EMBL/GenBank/DDBJ whole genome shotgun (WGS) entry which is preliminary data.</text>
</comment>
<organism evidence="9 10">
    <name type="scientific">Pseudomonas helleri</name>
    <dbReference type="NCBI Taxonomy" id="1608996"/>
    <lineage>
        <taxon>Bacteria</taxon>
        <taxon>Pseudomonadati</taxon>
        <taxon>Pseudomonadota</taxon>
        <taxon>Gammaproteobacteria</taxon>
        <taxon>Pseudomonadales</taxon>
        <taxon>Pseudomonadaceae</taxon>
        <taxon>Pseudomonas</taxon>
    </lineage>
</organism>
<keyword evidence="5" id="KW-0472">Membrane</keyword>
<dbReference type="PANTHER" id="PTHR43297">
    <property type="entry name" value="OLIGOPEPTIDE TRANSPORT ATP-BINDING PROTEIN APPD"/>
    <property type="match status" value="1"/>
</dbReference>
<keyword evidence="9" id="KW-0067">ATP-binding</keyword>
<evidence type="ECO:0000256" key="5">
    <source>
        <dbReference type="ARBA" id="ARBA00023136"/>
    </source>
</evidence>
<dbReference type="InterPro" id="IPR003439">
    <property type="entry name" value="ABC_transporter-like_ATP-bd"/>
</dbReference>
<name>A0A7X2CLP9_9PSED</name>